<evidence type="ECO:0008006" key="6">
    <source>
        <dbReference type="Google" id="ProtNLM"/>
    </source>
</evidence>
<feature type="signal peptide" evidence="3">
    <location>
        <begin position="1"/>
        <end position="22"/>
    </location>
</feature>
<feature type="chain" id="PRO_5038475075" description="ABC transporter permease" evidence="3">
    <location>
        <begin position="23"/>
        <end position="944"/>
    </location>
</feature>
<keyword evidence="5" id="KW-1185">Reference proteome</keyword>
<evidence type="ECO:0000256" key="2">
    <source>
        <dbReference type="SAM" id="Phobius"/>
    </source>
</evidence>
<feature type="transmembrane region" description="Helical" evidence="2">
    <location>
        <begin position="401"/>
        <end position="420"/>
    </location>
</feature>
<dbReference type="Proteomes" id="UP000477722">
    <property type="component" value="Unassembled WGS sequence"/>
</dbReference>
<evidence type="ECO:0000313" key="4">
    <source>
        <dbReference type="EMBL" id="NGO71639.1"/>
    </source>
</evidence>
<feature type="transmembrane region" description="Helical" evidence="2">
    <location>
        <begin position="534"/>
        <end position="557"/>
    </location>
</feature>
<feature type="region of interest" description="Disordered" evidence="1">
    <location>
        <begin position="46"/>
        <end position="65"/>
    </location>
</feature>
<keyword evidence="2" id="KW-0812">Transmembrane</keyword>
<feature type="region of interest" description="Disordered" evidence="1">
    <location>
        <begin position="746"/>
        <end position="778"/>
    </location>
</feature>
<feature type="region of interest" description="Disordered" evidence="1">
    <location>
        <begin position="100"/>
        <end position="123"/>
    </location>
</feature>
<dbReference type="GO" id="GO:0005886">
    <property type="term" value="C:plasma membrane"/>
    <property type="evidence" value="ECO:0007669"/>
    <property type="project" value="TreeGrafter"/>
</dbReference>
<feature type="transmembrane region" description="Helical" evidence="2">
    <location>
        <begin position="806"/>
        <end position="827"/>
    </location>
</feature>
<sequence length="944" mass="96765">RVRRGALGLAVLVLVTAFTAAALPRALDASADDALRDALSRAHPDDRLLSGTAAASPASAEPGTLRERVAPDRVRAAEQALREAVRPPLRLDRRQAAYGVRSTAPAEVRDRRLPRPSPGLDPRVTLTAQAGLTARARLTAGRLPDGTVTGPEGGRRLQAAVSARTARTLKLRPGDTLHLPSGYGETSVEITGVYAPRGDPGQVRASPYWNAEDSLVRPTLVPVPVQGGSPKHYWHFSAVIHPRAAPALLDLREGAELFWHYPVDQGALHAHQVEEAERQLASLSSGPRAARLQERAAVGRITVEEGLAETLSAFRRDRSALSPLLLIALLGLATAGTAVLLLSGALAADRRREELALLRARGGSLPGIAGRLLAETAAVAVPAGAVGTGLALLAVPGSRSGAALAAACGATAVAALALPVRGALGQRRARVTADRADVARARPSRRRRVVELTVLALVAGAVVAVRQRGTADGGDALLALAPVLLACAAALLLMRCYPLPLRLLSRAAARRPGPVAFLGLARAGRAPSAAVSGLALLALLVALTVASFGGTVLAGVAQARDRAALAAVGADARIEAEDGGALPAGLPGAVRKVPGVREAAAYRTQPDGELTGLASGVTVILADAPAYARIADRTGQGGFPARALRTDRHTAASEPLPALVSPGLARGLGGRRGGTLALPGLQVPVRAELVRDETPAARGGAFLVLSREAVARARPDARGTALLAADTVLVDGPSADGAALRALAERRDGQDGKHGQEGKHGQNGQDGKHGRGARDAREGGRSVLVLRSAERARFADSALQSGAERLYTAAVLASAGYAALAVLLSLLHTAPERLALLARLRTLGLPRRQGRGMLLLESLPLYAMTACAGALTGLATVPLLGPGIDLTALAGTPDSVPAGLRADPAALLLPPLALLVLAAAGLLVQSRLAGLPGRATADLRTEPP</sequence>
<dbReference type="GO" id="GO:0022857">
    <property type="term" value="F:transmembrane transporter activity"/>
    <property type="evidence" value="ECO:0007669"/>
    <property type="project" value="TreeGrafter"/>
</dbReference>
<feature type="transmembrane region" description="Helical" evidence="2">
    <location>
        <begin position="904"/>
        <end position="924"/>
    </location>
</feature>
<feature type="transmembrane region" description="Helical" evidence="2">
    <location>
        <begin position="368"/>
        <end position="395"/>
    </location>
</feature>
<feature type="transmembrane region" description="Helical" evidence="2">
    <location>
        <begin position="449"/>
        <end position="465"/>
    </location>
</feature>
<protein>
    <recommendedName>
        <fullName evidence="6">ABC transporter permease</fullName>
    </recommendedName>
</protein>
<keyword evidence="2" id="KW-1133">Transmembrane helix</keyword>
<comment type="caution">
    <text evidence="4">The sequence shown here is derived from an EMBL/GenBank/DDBJ whole genome shotgun (WGS) entry which is preliminary data.</text>
</comment>
<feature type="transmembrane region" description="Helical" evidence="2">
    <location>
        <begin position="324"/>
        <end position="347"/>
    </location>
</feature>
<accession>A0A6G4X269</accession>
<gene>
    <name evidence="4" type="ORF">G5C65_25465</name>
</gene>
<dbReference type="InterPro" id="IPR050250">
    <property type="entry name" value="Macrolide_Exporter_MacB"/>
</dbReference>
<dbReference type="AlphaFoldDB" id="A0A6G4X269"/>
<reference evidence="4 5" key="1">
    <citation type="submission" date="2020-02" db="EMBL/GenBank/DDBJ databases">
        <title>Whole-genome analyses of novel actinobacteria.</title>
        <authorList>
            <person name="Sahin N."/>
            <person name="Tatar D."/>
        </authorList>
    </citation>
    <scope>NUCLEOTIDE SEQUENCE [LARGE SCALE GENOMIC DNA]</scope>
    <source>
        <strain evidence="4 5">SB3404</strain>
    </source>
</reference>
<dbReference type="RefSeq" id="WP_165301271.1">
    <property type="nucleotide sequence ID" value="NZ_JAAKZZ010000330.1"/>
</dbReference>
<name>A0A6G4X269_9ACTN</name>
<feature type="non-terminal residue" evidence="4">
    <location>
        <position position="1"/>
    </location>
</feature>
<organism evidence="4 5">
    <name type="scientific">Streptomyces boncukensis</name>
    <dbReference type="NCBI Taxonomy" id="2711219"/>
    <lineage>
        <taxon>Bacteria</taxon>
        <taxon>Bacillati</taxon>
        <taxon>Actinomycetota</taxon>
        <taxon>Actinomycetes</taxon>
        <taxon>Kitasatosporales</taxon>
        <taxon>Streptomycetaceae</taxon>
        <taxon>Streptomyces</taxon>
    </lineage>
</organism>
<proteinExistence type="predicted"/>
<evidence type="ECO:0000313" key="5">
    <source>
        <dbReference type="Proteomes" id="UP000477722"/>
    </source>
</evidence>
<keyword evidence="3" id="KW-0732">Signal</keyword>
<evidence type="ECO:0000256" key="3">
    <source>
        <dbReference type="SAM" id="SignalP"/>
    </source>
</evidence>
<keyword evidence="2" id="KW-0472">Membrane</keyword>
<dbReference type="PANTHER" id="PTHR30572:SF4">
    <property type="entry name" value="ABC TRANSPORTER PERMEASE YTRF"/>
    <property type="match status" value="1"/>
</dbReference>
<dbReference type="EMBL" id="JAAKZZ010000330">
    <property type="protein sequence ID" value="NGO71639.1"/>
    <property type="molecule type" value="Genomic_DNA"/>
</dbReference>
<feature type="transmembrane region" description="Helical" evidence="2">
    <location>
        <begin position="861"/>
        <end position="884"/>
    </location>
</feature>
<evidence type="ECO:0000256" key="1">
    <source>
        <dbReference type="SAM" id="MobiDB-lite"/>
    </source>
</evidence>
<dbReference type="PANTHER" id="PTHR30572">
    <property type="entry name" value="MEMBRANE COMPONENT OF TRANSPORTER-RELATED"/>
    <property type="match status" value="1"/>
</dbReference>
<feature type="transmembrane region" description="Helical" evidence="2">
    <location>
        <begin position="477"/>
        <end position="497"/>
    </location>
</feature>